<dbReference type="InterPro" id="IPR036063">
    <property type="entry name" value="Smr_dom_sf"/>
</dbReference>
<feature type="compositionally biased region" description="Basic residues" evidence="1">
    <location>
        <begin position="1"/>
        <end position="10"/>
    </location>
</feature>
<accession>A0A0F9BGL2</accession>
<dbReference type="Gene3D" id="3.30.1370.110">
    <property type="match status" value="1"/>
</dbReference>
<organism evidence="2">
    <name type="scientific">marine sediment metagenome</name>
    <dbReference type="NCBI Taxonomy" id="412755"/>
    <lineage>
        <taxon>unclassified sequences</taxon>
        <taxon>metagenomes</taxon>
        <taxon>ecological metagenomes</taxon>
    </lineage>
</organism>
<proteinExistence type="predicted"/>
<dbReference type="EMBL" id="LAZR01049395">
    <property type="protein sequence ID" value="KKK89749.1"/>
    <property type="molecule type" value="Genomic_DNA"/>
</dbReference>
<gene>
    <name evidence="2" type="ORF">LCGC14_2729970</name>
</gene>
<comment type="caution">
    <text evidence="2">The sequence shown here is derived from an EMBL/GenBank/DDBJ whole genome shotgun (WGS) entry which is preliminary data.</text>
</comment>
<feature type="region of interest" description="Disordered" evidence="1">
    <location>
        <begin position="1"/>
        <end position="89"/>
    </location>
</feature>
<reference evidence="2" key="1">
    <citation type="journal article" date="2015" name="Nature">
        <title>Complex archaea that bridge the gap between prokaryotes and eukaryotes.</title>
        <authorList>
            <person name="Spang A."/>
            <person name="Saw J.H."/>
            <person name="Jorgensen S.L."/>
            <person name="Zaremba-Niedzwiedzka K."/>
            <person name="Martijn J."/>
            <person name="Lind A.E."/>
            <person name="van Eijk R."/>
            <person name="Schleper C."/>
            <person name="Guy L."/>
            <person name="Ettema T.J."/>
        </authorList>
    </citation>
    <scope>NUCLEOTIDE SEQUENCE</scope>
</reference>
<evidence type="ECO:0000313" key="2">
    <source>
        <dbReference type="EMBL" id="KKK89749.1"/>
    </source>
</evidence>
<sequence>MAQGRRRPRGLRPEEKELWQKVAQTASPLTPADPKTPSQGPVAKPPAAPEGSSRKPLPPFPDFTVGQSARPARMPHDLQDPLSRRLAAQPVRMDRKAFTRMKRGKLAVEARIDLHGMTLDQAHP</sequence>
<evidence type="ECO:0000256" key="1">
    <source>
        <dbReference type="SAM" id="MobiDB-lite"/>
    </source>
</evidence>
<protein>
    <recommendedName>
        <fullName evidence="3">DNA mismatch repair protein MutS</fullName>
    </recommendedName>
</protein>
<feature type="compositionally biased region" description="Basic and acidic residues" evidence="1">
    <location>
        <begin position="74"/>
        <end position="83"/>
    </location>
</feature>
<dbReference type="AlphaFoldDB" id="A0A0F9BGL2"/>
<feature type="non-terminal residue" evidence="2">
    <location>
        <position position="124"/>
    </location>
</feature>
<name>A0A0F9BGL2_9ZZZZ</name>
<evidence type="ECO:0008006" key="3">
    <source>
        <dbReference type="Google" id="ProtNLM"/>
    </source>
</evidence>